<reference evidence="2" key="1">
    <citation type="submission" date="2017-10" db="EMBL/GenBank/DDBJ databases">
        <authorList>
            <person name="Regsiter A."/>
            <person name="William W."/>
        </authorList>
    </citation>
    <scope>NUCLEOTIDE SEQUENCE [LARGE SCALE GENOMIC DNA]</scope>
</reference>
<protein>
    <submittedName>
        <fullName evidence="1">Uncharacterized protein</fullName>
    </submittedName>
</protein>
<accession>A0A2N9AYE9</accession>
<organism evidence="1 2">
    <name type="scientific">Methylorubrum extorquens</name>
    <name type="common">Methylobacterium dichloromethanicum</name>
    <name type="synonym">Methylobacterium extorquens</name>
    <dbReference type="NCBI Taxonomy" id="408"/>
    <lineage>
        <taxon>Bacteria</taxon>
        <taxon>Pseudomonadati</taxon>
        <taxon>Pseudomonadota</taxon>
        <taxon>Alphaproteobacteria</taxon>
        <taxon>Hyphomicrobiales</taxon>
        <taxon>Methylobacteriaceae</taxon>
        <taxon>Methylorubrum</taxon>
    </lineage>
</organism>
<evidence type="ECO:0000313" key="1">
    <source>
        <dbReference type="EMBL" id="SOR32349.1"/>
    </source>
</evidence>
<dbReference type="Proteomes" id="UP000233769">
    <property type="component" value="Chromosome tk0001"/>
</dbReference>
<proteinExistence type="predicted"/>
<dbReference type="EMBL" id="LT962688">
    <property type="protein sequence ID" value="SOR32349.1"/>
    <property type="molecule type" value="Genomic_DNA"/>
</dbReference>
<sequence length="57" mass="6287">METASAGKKTRQQRFDHIDRSEVIGHDVRAHEAVAVPLKIMTTADAIPLHPAPGRCR</sequence>
<name>A0A2N9AYE9_METEX</name>
<dbReference type="AlphaFoldDB" id="A0A2N9AYE9"/>
<evidence type="ECO:0000313" key="2">
    <source>
        <dbReference type="Proteomes" id="UP000233769"/>
    </source>
</evidence>
<gene>
    <name evidence="1" type="ORF">TK0001_5790</name>
</gene>